<evidence type="ECO:0000256" key="6">
    <source>
        <dbReference type="ARBA" id="ARBA00009999"/>
    </source>
</evidence>
<evidence type="ECO:0000256" key="16">
    <source>
        <dbReference type="RuleBase" id="RU003330"/>
    </source>
</evidence>
<evidence type="ECO:0000256" key="1">
    <source>
        <dbReference type="ARBA" id="ARBA00001638"/>
    </source>
</evidence>
<comment type="similarity">
    <text evidence="16">Belongs to the adenylate kinase family.</text>
</comment>
<dbReference type="PROSITE" id="PS00113">
    <property type="entry name" value="ADENYLATE_KINASE"/>
    <property type="match status" value="1"/>
</dbReference>
<dbReference type="Pfam" id="PF13023">
    <property type="entry name" value="HD_3"/>
    <property type="match status" value="1"/>
</dbReference>
<evidence type="ECO:0000256" key="15">
    <source>
        <dbReference type="ARBA" id="ARBA00023285"/>
    </source>
</evidence>
<dbReference type="GO" id="GO:0019205">
    <property type="term" value="F:nucleobase-containing compound kinase activity"/>
    <property type="evidence" value="ECO:0007669"/>
    <property type="project" value="InterPro"/>
</dbReference>
<evidence type="ECO:0000256" key="9">
    <source>
        <dbReference type="ARBA" id="ARBA00022679"/>
    </source>
</evidence>
<comment type="subunit">
    <text evidence="7">Homodimer.</text>
</comment>
<evidence type="ECO:0000313" key="18">
    <source>
        <dbReference type="EMBL" id="WEW55120.1"/>
    </source>
</evidence>
<sequence>MEPDEMTASPFPFLHLVERLKNLPRRGWQIRGVQCPESVSDHMYRMAVMTLLVPGVDEKTRARAVKMALVHDMGEAIIGDITPSDGISKEDKYNRERLAIRYLSCLAEEVNPAFAAEIMELWLEFEEGTSPAAKLVREEDSLECMDQAVIYEERSRLDKDLGEFMELESRITAPELVPWVAHLKKDREHLWSRGGADIVVIFVIGGPGVGKGTQCARIAQDFACMHISVGDLLREEAKSQTRIADFINESMRYSVVAPADLTIRLLQKKMNESNAKGRRMFVVDGFPRSLEQAYAFEAKSSGRIDDNVESIKKRIHTFQTTNSEVEEHLMKMGPFWRIDADGTADEVYTSVKIKVWEISQKAHVAP</sequence>
<feature type="domain" description="HD" evidence="17">
    <location>
        <begin position="17"/>
        <end position="173"/>
    </location>
</feature>
<dbReference type="InterPro" id="IPR033690">
    <property type="entry name" value="Adenylat_kinase_CS"/>
</dbReference>
<evidence type="ECO:0000256" key="5">
    <source>
        <dbReference type="ARBA" id="ARBA00004074"/>
    </source>
</evidence>
<dbReference type="GO" id="GO:0002953">
    <property type="term" value="F:5'-deoxynucleotidase activity"/>
    <property type="evidence" value="ECO:0007669"/>
    <property type="project" value="UniProtKB-EC"/>
</dbReference>
<evidence type="ECO:0000256" key="11">
    <source>
        <dbReference type="ARBA" id="ARBA00022741"/>
    </source>
</evidence>
<evidence type="ECO:0000256" key="2">
    <source>
        <dbReference type="ARBA" id="ARBA00001936"/>
    </source>
</evidence>
<dbReference type="InterPro" id="IPR039356">
    <property type="entry name" value="YfbR/HDDC2"/>
</dbReference>
<dbReference type="CDD" id="cd01428">
    <property type="entry name" value="ADK"/>
    <property type="match status" value="1"/>
</dbReference>
<dbReference type="EC" id="3.1.3.89" evidence="8"/>
<dbReference type="GO" id="GO:0046872">
    <property type="term" value="F:metal ion binding"/>
    <property type="evidence" value="ECO:0007669"/>
    <property type="project" value="UniProtKB-KW"/>
</dbReference>
<dbReference type="GO" id="GO:0005524">
    <property type="term" value="F:ATP binding"/>
    <property type="evidence" value="ECO:0007669"/>
    <property type="project" value="InterPro"/>
</dbReference>
<gene>
    <name evidence="18" type="ORF">PRK78_000548</name>
</gene>
<keyword evidence="12 16" id="KW-0418">Kinase</keyword>
<evidence type="ECO:0000256" key="10">
    <source>
        <dbReference type="ARBA" id="ARBA00022723"/>
    </source>
</evidence>
<evidence type="ECO:0000256" key="14">
    <source>
        <dbReference type="ARBA" id="ARBA00022842"/>
    </source>
</evidence>
<evidence type="ECO:0000256" key="4">
    <source>
        <dbReference type="ARBA" id="ARBA00001946"/>
    </source>
</evidence>
<evidence type="ECO:0000256" key="8">
    <source>
        <dbReference type="ARBA" id="ARBA00012964"/>
    </source>
</evidence>
<comment type="catalytic activity">
    <reaction evidence="1">
        <text>a 2'-deoxyribonucleoside 5'-phosphate + H2O = a 2'-deoxyribonucleoside + phosphate</text>
        <dbReference type="Rhea" id="RHEA:36167"/>
        <dbReference type="ChEBI" id="CHEBI:15377"/>
        <dbReference type="ChEBI" id="CHEBI:18274"/>
        <dbReference type="ChEBI" id="CHEBI:43474"/>
        <dbReference type="ChEBI" id="CHEBI:65317"/>
        <dbReference type="EC" id="3.1.3.89"/>
    </reaction>
</comment>
<evidence type="ECO:0000313" key="19">
    <source>
        <dbReference type="Proteomes" id="UP001219355"/>
    </source>
</evidence>
<dbReference type="InterPro" id="IPR027417">
    <property type="entry name" value="P-loop_NTPase"/>
</dbReference>
<name>A0AAF0IEK0_9EURO</name>
<dbReference type="HAMAP" id="MF_00235">
    <property type="entry name" value="Adenylate_kinase_Adk"/>
    <property type="match status" value="1"/>
</dbReference>
<evidence type="ECO:0000256" key="3">
    <source>
        <dbReference type="ARBA" id="ARBA00001941"/>
    </source>
</evidence>
<dbReference type="InterPro" id="IPR006674">
    <property type="entry name" value="HD_domain"/>
</dbReference>
<dbReference type="AlphaFoldDB" id="A0AAF0IEK0"/>
<keyword evidence="13" id="KW-0378">Hydrolase</keyword>
<comment type="cofactor">
    <cofactor evidence="4">
        <name>Mg(2+)</name>
        <dbReference type="ChEBI" id="CHEBI:18420"/>
    </cofactor>
</comment>
<dbReference type="PRINTS" id="PR00094">
    <property type="entry name" value="ADENYLTKNASE"/>
</dbReference>
<dbReference type="PANTHER" id="PTHR11845:SF13">
    <property type="entry name" value="5'-DEOXYNUCLEOTIDASE HDDC2"/>
    <property type="match status" value="1"/>
</dbReference>
<dbReference type="InterPro" id="IPR000850">
    <property type="entry name" value="Adenylat/UMP-CMP_kin"/>
</dbReference>
<dbReference type="GO" id="GO:0009159">
    <property type="term" value="P:deoxyribonucleoside monophosphate catabolic process"/>
    <property type="evidence" value="ECO:0007669"/>
    <property type="project" value="UniProtKB-ARBA"/>
</dbReference>
<keyword evidence="9 16" id="KW-0808">Transferase</keyword>
<keyword evidence="11" id="KW-0547">Nucleotide-binding</keyword>
<dbReference type="Gene3D" id="1.10.3210.10">
    <property type="entry name" value="Hypothetical protein af1432"/>
    <property type="match status" value="1"/>
</dbReference>
<comment type="cofactor">
    <cofactor evidence="2">
        <name>Mn(2+)</name>
        <dbReference type="ChEBI" id="CHEBI:29035"/>
    </cofactor>
</comment>
<dbReference type="SUPFAM" id="SSF109604">
    <property type="entry name" value="HD-domain/PDEase-like"/>
    <property type="match status" value="1"/>
</dbReference>
<dbReference type="EMBL" id="CP120627">
    <property type="protein sequence ID" value="WEW55120.1"/>
    <property type="molecule type" value="Genomic_DNA"/>
</dbReference>
<dbReference type="Gene3D" id="3.40.50.300">
    <property type="entry name" value="P-loop containing nucleotide triphosphate hydrolases"/>
    <property type="match status" value="1"/>
</dbReference>
<keyword evidence="19" id="KW-1185">Reference proteome</keyword>
<dbReference type="PANTHER" id="PTHR11845">
    <property type="entry name" value="5'-DEOXYNUCLEOTIDASE HDDC2"/>
    <property type="match status" value="1"/>
</dbReference>
<comment type="cofactor">
    <cofactor evidence="3">
        <name>Co(2+)</name>
        <dbReference type="ChEBI" id="CHEBI:48828"/>
    </cofactor>
</comment>
<proteinExistence type="inferred from homology"/>
<dbReference type="Pfam" id="PF00406">
    <property type="entry name" value="ADK"/>
    <property type="match status" value="1"/>
</dbReference>
<keyword evidence="10" id="KW-0479">Metal-binding</keyword>
<comment type="function">
    <text evidence="5">Catalyzes the dephosphorylation of the nucleoside 5'-monophosphates deoxyadenosine monophosphate (dAMP), deoxycytidine monophosphate (dCMP), deoxyguanosine monophosphate (dGMP) and deoxythymidine monophosphate (dTMP).</text>
</comment>
<accession>A0AAF0IEK0</accession>
<comment type="similarity">
    <text evidence="6">Belongs to the HDDC2 family.</text>
</comment>
<evidence type="ECO:0000256" key="13">
    <source>
        <dbReference type="ARBA" id="ARBA00022801"/>
    </source>
</evidence>
<organism evidence="18 19">
    <name type="scientific">Emydomyces testavorans</name>
    <dbReference type="NCBI Taxonomy" id="2070801"/>
    <lineage>
        <taxon>Eukaryota</taxon>
        <taxon>Fungi</taxon>
        <taxon>Dikarya</taxon>
        <taxon>Ascomycota</taxon>
        <taxon>Pezizomycotina</taxon>
        <taxon>Eurotiomycetes</taxon>
        <taxon>Eurotiomycetidae</taxon>
        <taxon>Onygenales</taxon>
        <taxon>Nannizziopsiaceae</taxon>
        <taxon>Emydomyces</taxon>
    </lineage>
</organism>
<evidence type="ECO:0000256" key="7">
    <source>
        <dbReference type="ARBA" id="ARBA00011738"/>
    </source>
</evidence>
<keyword evidence="14" id="KW-0460">Magnesium</keyword>
<evidence type="ECO:0000259" key="17">
    <source>
        <dbReference type="Pfam" id="PF13023"/>
    </source>
</evidence>
<protein>
    <recommendedName>
        <fullName evidence="8">5'-deoxynucleotidase</fullName>
        <ecNumber evidence="8">3.1.3.89</ecNumber>
    </recommendedName>
</protein>
<dbReference type="SUPFAM" id="SSF52540">
    <property type="entry name" value="P-loop containing nucleoside triphosphate hydrolases"/>
    <property type="match status" value="1"/>
</dbReference>
<evidence type="ECO:0000256" key="12">
    <source>
        <dbReference type="ARBA" id="ARBA00022777"/>
    </source>
</evidence>
<dbReference type="Proteomes" id="UP001219355">
    <property type="component" value="Chromosome 1"/>
</dbReference>
<reference evidence="18" key="1">
    <citation type="submission" date="2023-03" db="EMBL/GenBank/DDBJ databases">
        <title>Emydomyces testavorans Genome Sequence.</title>
        <authorList>
            <person name="Hoyer L."/>
        </authorList>
    </citation>
    <scope>NUCLEOTIDE SEQUENCE</scope>
    <source>
        <strain evidence="18">16-2883</strain>
    </source>
</reference>
<dbReference type="GO" id="GO:0005737">
    <property type="term" value="C:cytoplasm"/>
    <property type="evidence" value="ECO:0007669"/>
    <property type="project" value="TreeGrafter"/>
</dbReference>
<keyword evidence="15" id="KW-0170">Cobalt</keyword>
<dbReference type="FunFam" id="1.10.3210.10:FF:000011">
    <property type="entry name" value="HD domain-containing protein 2"/>
    <property type="match status" value="1"/>
</dbReference>